<dbReference type="SUPFAM" id="SSF47384">
    <property type="entry name" value="Homodimeric domain of signal transducing histidine kinase"/>
    <property type="match status" value="1"/>
</dbReference>
<evidence type="ECO:0000256" key="3">
    <source>
        <dbReference type="ARBA" id="ARBA00012438"/>
    </source>
</evidence>
<dbReference type="InterPro" id="IPR036890">
    <property type="entry name" value="HATPase_C_sf"/>
</dbReference>
<dbReference type="GO" id="GO:0005886">
    <property type="term" value="C:plasma membrane"/>
    <property type="evidence" value="ECO:0007669"/>
    <property type="project" value="UniProtKB-SubCell"/>
</dbReference>
<name>B8FFD0_DESAL</name>
<dbReference type="InterPro" id="IPR013656">
    <property type="entry name" value="PAS_4"/>
</dbReference>
<dbReference type="PROSITE" id="PS50112">
    <property type="entry name" value="PAS"/>
    <property type="match status" value="1"/>
</dbReference>
<dbReference type="SMART" id="SM01049">
    <property type="entry name" value="Cache_2"/>
    <property type="match status" value="1"/>
</dbReference>
<keyword evidence="6 9" id="KW-0812">Transmembrane</keyword>
<organism evidence="12 13">
    <name type="scientific">Desulfatibacillum aliphaticivorans</name>
    <dbReference type="NCBI Taxonomy" id="218208"/>
    <lineage>
        <taxon>Bacteria</taxon>
        <taxon>Pseudomonadati</taxon>
        <taxon>Thermodesulfobacteriota</taxon>
        <taxon>Desulfobacteria</taxon>
        <taxon>Desulfobacterales</taxon>
        <taxon>Desulfatibacillaceae</taxon>
        <taxon>Desulfatibacillum</taxon>
    </lineage>
</organism>
<dbReference type="InterPro" id="IPR033480">
    <property type="entry name" value="sCache_2"/>
</dbReference>
<keyword evidence="7 9" id="KW-1133">Transmembrane helix</keyword>
<dbReference type="eggNOG" id="COG3852">
    <property type="taxonomic scope" value="Bacteria"/>
</dbReference>
<dbReference type="InterPro" id="IPR004358">
    <property type="entry name" value="Sig_transdc_His_kin-like_C"/>
</dbReference>
<dbReference type="SUPFAM" id="SSF55874">
    <property type="entry name" value="ATPase domain of HSP90 chaperone/DNA topoisomerase II/histidine kinase"/>
    <property type="match status" value="1"/>
</dbReference>
<evidence type="ECO:0000256" key="5">
    <source>
        <dbReference type="ARBA" id="ARBA00022553"/>
    </source>
</evidence>
<dbReference type="HOGENOM" id="CLU_000445_133_1_7"/>
<dbReference type="Pfam" id="PF08269">
    <property type="entry name" value="dCache_2"/>
    <property type="match status" value="1"/>
</dbReference>
<evidence type="ECO:0000256" key="8">
    <source>
        <dbReference type="ARBA" id="ARBA00023136"/>
    </source>
</evidence>
<dbReference type="EC" id="2.7.13.3" evidence="3"/>
<dbReference type="PRINTS" id="PR00344">
    <property type="entry name" value="BCTRLSENSOR"/>
</dbReference>
<comment type="subcellular location">
    <subcellularLocation>
        <location evidence="2">Cell membrane</location>
        <topology evidence="2">Multi-pass membrane protein</topology>
    </subcellularLocation>
</comment>
<dbReference type="KEGG" id="dal:Dalk_2497"/>
<dbReference type="Gene3D" id="1.10.287.130">
    <property type="match status" value="1"/>
</dbReference>
<keyword evidence="5" id="KW-0597">Phosphoprotein</keyword>
<dbReference type="PANTHER" id="PTHR43065:SF42">
    <property type="entry name" value="TWO-COMPONENT SENSOR PPRA"/>
    <property type="match status" value="1"/>
</dbReference>
<dbReference type="InterPro" id="IPR000014">
    <property type="entry name" value="PAS"/>
</dbReference>
<feature type="transmembrane region" description="Helical" evidence="9">
    <location>
        <begin position="12"/>
        <end position="35"/>
    </location>
</feature>
<dbReference type="InterPro" id="IPR004010">
    <property type="entry name" value="Double_Cache_2"/>
</dbReference>
<evidence type="ECO:0000256" key="7">
    <source>
        <dbReference type="ARBA" id="ARBA00022989"/>
    </source>
</evidence>
<dbReference type="InterPro" id="IPR003594">
    <property type="entry name" value="HATPase_dom"/>
</dbReference>
<evidence type="ECO:0000313" key="12">
    <source>
        <dbReference type="EMBL" id="ACL04190.1"/>
    </source>
</evidence>
<keyword evidence="12" id="KW-0808">Transferase</keyword>
<dbReference type="SUPFAM" id="SSF55785">
    <property type="entry name" value="PYP-like sensor domain (PAS domain)"/>
    <property type="match status" value="1"/>
</dbReference>
<dbReference type="Pfam" id="PF08448">
    <property type="entry name" value="PAS_4"/>
    <property type="match status" value="1"/>
</dbReference>
<gene>
    <name evidence="12" type="ordered locus">Dalk_2497</name>
</gene>
<evidence type="ECO:0000256" key="1">
    <source>
        <dbReference type="ARBA" id="ARBA00000085"/>
    </source>
</evidence>
<keyword evidence="4" id="KW-1003">Cell membrane</keyword>
<accession>B8FFD0</accession>
<reference evidence="12 13" key="1">
    <citation type="journal article" date="2012" name="Environ. Microbiol.">
        <title>The genome sequence of Desulfatibacillum alkenivorans AK-01: a blueprint for anaerobic alkane oxidation.</title>
        <authorList>
            <person name="Callaghan A.V."/>
            <person name="Morris B.E."/>
            <person name="Pereira I.A."/>
            <person name="McInerney M.J."/>
            <person name="Austin R.N."/>
            <person name="Groves J.T."/>
            <person name="Kukor J.J."/>
            <person name="Suflita J.M."/>
            <person name="Young L.Y."/>
            <person name="Zylstra G.J."/>
            <person name="Wawrik B."/>
        </authorList>
    </citation>
    <scope>NUCLEOTIDE SEQUENCE [LARGE SCALE GENOMIC DNA]</scope>
    <source>
        <strain evidence="12 13">AK-01</strain>
    </source>
</reference>
<dbReference type="Pfam" id="PF02518">
    <property type="entry name" value="HATPase_c"/>
    <property type="match status" value="1"/>
</dbReference>
<dbReference type="EMBL" id="CP001322">
    <property type="protein sequence ID" value="ACL04190.1"/>
    <property type="molecule type" value="Genomic_DNA"/>
</dbReference>
<dbReference type="CDD" id="cd18774">
    <property type="entry name" value="PDC2_HK_sensor"/>
    <property type="match status" value="1"/>
</dbReference>
<dbReference type="RefSeq" id="WP_015947264.1">
    <property type="nucleotide sequence ID" value="NC_011768.1"/>
</dbReference>
<dbReference type="Gene3D" id="3.30.565.10">
    <property type="entry name" value="Histidine kinase-like ATPase, C-terminal domain"/>
    <property type="match status" value="1"/>
</dbReference>
<feature type="transmembrane region" description="Helical" evidence="9">
    <location>
        <begin position="347"/>
        <end position="368"/>
    </location>
</feature>
<protein>
    <recommendedName>
        <fullName evidence="3">histidine kinase</fullName>
        <ecNumber evidence="3">2.7.13.3</ecNumber>
    </recommendedName>
</protein>
<dbReference type="InterPro" id="IPR005467">
    <property type="entry name" value="His_kinase_dom"/>
</dbReference>
<proteinExistence type="predicted"/>
<keyword evidence="12" id="KW-0418">Kinase</keyword>
<evidence type="ECO:0000313" key="13">
    <source>
        <dbReference type="Proteomes" id="UP000000739"/>
    </source>
</evidence>
<dbReference type="SMART" id="SM00387">
    <property type="entry name" value="HATPase_c"/>
    <property type="match status" value="1"/>
</dbReference>
<feature type="domain" description="Histidine kinase" evidence="10">
    <location>
        <begin position="561"/>
        <end position="807"/>
    </location>
</feature>
<dbReference type="InterPro" id="IPR036097">
    <property type="entry name" value="HisK_dim/P_sf"/>
</dbReference>
<evidence type="ECO:0000256" key="4">
    <source>
        <dbReference type="ARBA" id="ARBA00022475"/>
    </source>
</evidence>
<sequence>MSKNIGSGQKLVRVLQIGFLAPTIIAIIIVGYAWVSHQYDMFNEKALDLKTHLNSLYMERVKEEVENSLEYVDYAKSQTKDRLKAYIKDRTYEAIASADYIFRQNADKPREEKAKKIIDSLKPFRFKDGRGYYFAVDSQGIARLLPAMEELEGEYIGDLTSQDGTKIVWQIIEEVSREGEGYFEYSATKPGFAGVNHHKISFIKYYPPLDWYMGAGEYLDDVENEIKDEVLSRLDTVHFGQDGYIFAATYDGVSLLGPAKGKNVLKDENHWGRETVEKMISTAKAGGGFVEYSVPNPNGSGPIEKISYVREASGWDWYIGAGMNRPEIEKELAVKIVALKKIANRNAATIVLVLFLACMVILTISYVLGKGLEKSFLEFEGFFREAAHQDILIDLQRIHFQDFANLAASANEMITKKRLAENEARIARLYLQDLINSMPSIIIGVEKEGRVHSWNSKAEQAAGVISSEALGQMLDQVFPNFAQYMGHLKSAIQDRRIRHEEKVAMIMDGRVHFWDLTIYPLMSGEMEGAVVKMDDVTERVRWEELMIQTEKMVSLGGLAAGMAHEINNPLAVLMQNSEVIIHRMTGDNPASEKAARECGTTMDGIRAFMENRGVVRMLKAVREAGGRISAIVSNMLDFAGNQDSGFFPQNIARLLDKTIELASSDYNLHRRFDFKSISIIKEYDAALPGVPCDPSRIQQVVFSLLQNAAQALNDVEDPSIIPSITIKTSLQGPLARIEICDNGPGMDEETRKRAFEPFFTTKTVGKGTGLGLSVAYFLITEFHAGKMQVQSEPGQGTCFMIDLPLELHN</sequence>
<evidence type="ECO:0000256" key="9">
    <source>
        <dbReference type="SAM" id="Phobius"/>
    </source>
</evidence>
<evidence type="ECO:0000256" key="2">
    <source>
        <dbReference type="ARBA" id="ARBA00004651"/>
    </source>
</evidence>
<dbReference type="PANTHER" id="PTHR43065">
    <property type="entry name" value="SENSOR HISTIDINE KINASE"/>
    <property type="match status" value="1"/>
</dbReference>
<feature type="domain" description="PAS" evidence="11">
    <location>
        <begin position="427"/>
        <end position="480"/>
    </location>
</feature>
<comment type="catalytic activity">
    <reaction evidence="1">
        <text>ATP + protein L-histidine = ADP + protein N-phospho-L-histidine.</text>
        <dbReference type="EC" id="2.7.13.3"/>
    </reaction>
</comment>
<dbReference type="CDD" id="cd00082">
    <property type="entry name" value="HisKA"/>
    <property type="match status" value="1"/>
</dbReference>
<dbReference type="Proteomes" id="UP000000739">
    <property type="component" value="Chromosome"/>
</dbReference>
<dbReference type="AlphaFoldDB" id="B8FFD0"/>
<dbReference type="GO" id="GO:0000155">
    <property type="term" value="F:phosphorelay sensor kinase activity"/>
    <property type="evidence" value="ECO:0007669"/>
    <property type="project" value="InterPro"/>
</dbReference>
<dbReference type="eggNOG" id="COG4564">
    <property type="taxonomic scope" value="Bacteria"/>
</dbReference>
<dbReference type="Gene3D" id="3.30.450.20">
    <property type="entry name" value="PAS domain"/>
    <property type="match status" value="3"/>
</dbReference>
<dbReference type="SMART" id="SM00388">
    <property type="entry name" value="HisKA"/>
    <property type="match status" value="1"/>
</dbReference>
<dbReference type="InterPro" id="IPR035965">
    <property type="entry name" value="PAS-like_dom_sf"/>
</dbReference>
<keyword evidence="8 9" id="KW-0472">Membrane</keyword>
<dbReference type="NCBIfam" id="TIGR00229">
    <property type="entry name" value="sensory_box"/>
    <property type="match status" value="1"/>
</dbReference>
<evidence type="ECO:0000259" key="11">
    <source>
        <dbReference type="PROSITE" id="PS50112"/>
    </source>
</evidence>
<dbReference type="InterPro" id="IPR003661">
    <property type="entry name" value="HisK_dim/P_dom"/>
</dbReference>
<dbReference type="PROSITE" id="PS50109">
    <property type="entry name" value="HIS_KIN"/>
    <property type="match status" value="1"/>
</dbReference>
<evidence type="ECO:0000259" key="10">
    <source>
        <dbReference type="PROSITE" id="PS50109"/>
    </source>
</evidence>
<evidence type="ECO:0000256" key="6">
    <source>
        <dbReference type="ARBA" id="ARBA00022692"/>
    </source>
</evidence>
<keyword evidence="13" id="KW-1185">Reference proteome</keyword>